<dbReference type="GO" id="GO:0016757">
    <property type="term" value="F:glycosyltransferase activity"/>
    <property type="evidence" value="ECO:0007669"/>
    <property type="project" value="UniProtKB-KW"/>
</dbReference>
<feature type="domain" description="Glycosyl transferase family 1" evidence="1">
    <location>
        <begin position="199"/>
        <end position="357"/>
    </location>
</feature>
<evidence type="ECO:0000259" key="1">
    <source>
        <dbReference type="Pfam" id="PF00534"/>
    </source>
</evidence>
<organism evidence="3 4">
    <name type="scientific">Streptococcus parasanguinis F0405</name>
    <dbReference type="NCBI Taxonomy" id="905067"/>
    <lineage>
        <taxon>Bacteria</taxon>
        <taxon>Bacillati</taxon>
        <taxon>Bacillota</taxon>
        <taxon>Bacilli</taxon>
        <taxon>Lactobacillales</taxon>
        <taxon>Streptococcaceae</taxon>
        <taxon>Streptococcus</taxon>
    </lineage>
</organism>
<evidence type="ECO:0000313" key="3">
    <source>
        <dbReference type="EMBL" id="EFQ54960.1"/>
    </source>
</evidence>
<dbReference type="AlphaFoldDB" id="E3CEB4"/>
<evidence type="ECO:0000259" key="2">
    <source>
        <dbReference type="Pfam" id="PF13439"/>
    </source>
</evidence>
<dbReference type="EC" id="2.4.-.-" evidence="3"/>
<dbReference type="Proteomes" id="UP000003812">
    <property type="component" value="Unassembled WGS sequence"/>
</dbReference>
<dbReference type="PANTHER" id="PTHR12526">
    <property type="entry name" value="GLYCOSYLTRANSFERASE"/>
    <property type="match status" value="1"/>
</dbReference>
<proteinExistence type="predicted"/>
<dbReference type="EMBL" id="AEKM01000010">
    <property type="protein sequence ID" value="EFQ54960.1"/>
    <property type="molecule type" value="Genomic_DNA"/>
</dbReference>
<dbReference type="Pfam" id="PF00534">
    <property type="entry name" value="Glycos_transf_1"/>
    <property type="match status" value="1"/>
</dbReference>
<dbReference type="InterPro" id="IPR028098">
    <property type="entry name" value="Glyco_trans_4-like_N"/>
</dbReference>
<feature type="domain" description="Glycosyltransferase subfamily 4-like N-terminal" evidence="2">
    <location>
        <begin position="15"/>
        <end position="187"/>
    </location>
</feature>
<accession>E3CEB4</accession>
<keyword evidence="3" id="KW-0808">Transferase</keyword>
<dbReference type="PANTHER" id="PTHR12526:SF627">
    <property type="entry name" value="D-RHAMNOSYLTRANSFERASE WBPZ"/>
    <property type="match status" value="1"/>
</dbReference>
<keyword evidence="3" id="KW-0328">Glycosyltransferase</keyword>
<reference evidence="3 4" key="1">
    <citation type="submission" date="2010-10" db="EMBL/GenBank/DDBJ databases">
        <authorList>
            <person name="Durkin A.S."/>
            <person name="Madupu R."/>
            <person name="Torralba M."/>
            <person name="Gillis M."/>
            <person name="Methe B."/>
            <person name="Sutton G."/>
            <person name="Nelson K.E."/>
        </authorList>
    </citation>
    <scope>NUCLEOTIDE SEQUENCE [LARGE SCALE GENOMIC DNA]</scope>
    <source>
        <strain evidence="3 4">F0405</strain>
    </source>
</reference>
<name>E3CEB4_STRPA</name>
<evidence type="ECO:0000313" key="4">
    <source>
        <dbReference type="Proteomes" id="UP000003812"/>
    </source>
</evidence>
<sequence length="387" mass="44737">MKRDIVFVTHHLGGIGGVQRVVDQLATRFAEDGNRVTVVGCAVQSKEKYERVQKNYHEILLYQEDIFFEKPWLFLKEKFFSKKLEKKLTDILSQSKETIVILANPIVYLLMEKSLKEFSNTAFFIGQMHSSADFVLECKGIYKVYPYIIKNKYPKLDCMMFLSNSYSEVISNHYNIPLKKFVAIPNPLPRYIEVSEESEELRQEKSTVISFVGRLDAVKQIDHQIRAFAQVADDFPDLILNIYGSGNLREFLQSLIDQLGMTKRIILKGKTNQVKEVYQRSLFTLLTSKSEAFPMSVVESMITGTPVLTYNCSQGVAELQTATPEMLLDPCIEELVNKMRYFLSNTNILTDIGRRGRDYVIENYSEDIVIQKWYDLFKKLEDKKGIK</sequence>
<dbReference type="InterPro" id="IPR001296">
    <property type="entry name" value="Glyco_trans_1"/>
</dbReference>
<comment type="caution">
    <text evidence="3">The sequence shown here is derived from an EMBL/GenBank/DDBJ whole genome shotgun (WGS) entry which is preliminary data.</text>
</comment>
<dbReference type="SUPFAM" id="SSF53756">
    <property type="entry name" value="UDP-Glycosyltransferase/glycogen phosphorylase"/>
    <property type="match status" value="1"/>
</dbReference>
<protein>
    <submittedName>
        <fullName evidence="3">Glycosyltransferase, group 1 family protein</fullName>
        <ecNumber evidence="3">2.4.-.-</ecNumber>
    </submittedName>
</protein>
<gene>
    <name evidence="3" type="ORF">HMPREF9626_1262</name>
</gene>
<dbReference type="Gene3D" id="3.40.50.2000">
    <property type="entry name" value="Glycogen Phosphorylase B"/>
    <property type="match status" value="2"/>
</dbReference>
<dbReference type="Pfam" id="PF13439">
    <property type="entry name" value="Glyco_transf_4"/>
    <property type="match status" value="1"/>
</dbReference>